<evidence type="ECO:0000259" key="2">
    <source>
        <dbReference type="Pfam" id="PF13417"/>
    </source>
</evidence>
<dbReference type="Pfam" id="PF13417">
    <property type="entry name" value="GST_N_3"/>
    <property type="match status" value="1"/>
</dbReference>
<dbReference type="Pfam" id="PF00043">
    <property type="entry name" value="GST_C"/>
    <property type="match status" value="1"/>
</dbReference>
<dbReference type="RefSeq" id="WP_311366755.1">
    <property type="nucleotide sequence ID" value="NZ_JAVRHX010000001.1"/>
</dbReference>
<organism evidence="3 4">
    <name type="scientific">Glaciecola petra</name>
    <dbReference type="NCBI Taxonomy" id="3075602"/>
    <lineage>
        <taxon>Bacteria</taxon>
        <taxon>Pseudomonadati</taxon>
        <taxon>Pseudomonadota</taxon>
        <taxon>Gammaproteobacteria</taxon>
        <taxon>Alteromonadales</taxon>
        <taxon>Alteromonadaceae</taxon>
        <taxon>Glaciecola</taxon>
    </lineage>
</organism>
<comment type="caution">
    <text evidence="3">The sequence shown here is derived from an EMBL/GenBank/DDBJ whole genome shotgun (WGS) entry which is preliminary data.</text>
</comment>
<name>A0ABU2ZMG1_9ALTE</name>
<dbReference type="Proteomes" id="UP001253545">
    <property type="component" value="Unassembled WGS sequence"/>
</dbReference>
<reference evidence="3 4" key="1">
    <citation type="submission" date="2023-09" db="EMBL/GenBank/DDBJ databases">
        <authorList>
            <person name="Rey-Velasco X."/>
        </authorList>
    </citation>
    <scope>NUCLEOTIDE SEQUENCE [LARGE SCALE GENOMIC DNA]</scope>
    <source>
        <strain evidence="3 4">P117</strain>
    </source>
</reference>
<dbReference type="SUPFAM" id="SSF47616">
    <property type="entry name" value="GST C-terminal domain-like"/>
    <property type="match status" value="1"/>
</dbReference>
<dbReference type="EMBL" id="JAVRHX010000001">
    <property type="protein sequence ID" value="MDT0593228.1"/>
    <property type="molecule type" value="Genomic_DNA"/>
</dbReference>
<dbReference type="PANTHER" id="PTHR12289">
    <property type="entry name" value="METAXIN RELATED"/>
    <property type="match status" value="1"/>
</dbReference>
<dbReference type="SUPFAM" id="SSF52833">
    <property type="entry name" value="Thioredoxin-like"/>
    <property type="match status" value="1"/>
</dbReference>
<dbReference type="InterPro" id="IPR004045">
    <property type="entry name" value="Glutathione_S-Trfase_N"/>
</dbReference>
<keyword evidence="4" id="KW-1185">Reference proteome</keyword>
<dbReference type="Gene3D" id="1.20.1050.10">
    <property type="match status" value="1"/>
</dbReference>
<protein>
    <submittedName>
        <fullName evidence="3">Glutathione S-transferase family protein</fullName>
    </submittedName>
</protein>
<dbReference type="PANTHER" id="PTHR12289:SF67">
    <property type="match status" value="1"/>
</dbReference>
<evidence type="ECO:0000313" key="3">
    <source>
        <dbReference type="EMBL" id="MDT0593228.1"/>
    </source>
</evidence>
<evidence type="ECO:0000313" key="4">
    <source>
        <dbReference type="Proteomes" id="UP001253545"/>
    </source>
</evidence>
<sequence length="367" mass="42327">MSELYKLYGAPLSLYTGKARAYLRYKQIPFTEVFSSRKVYTNIIVPKTGVRFIPVVETPQGEFVQDTSAIIDLLENTFTERSVRPTTPKQELVSAIVEMWADEWLLLPAMHYRWNHDNFPFIYEEFGKIAFPNMPAFIRRFVGKKLGAKFKGFVPLLGISDKTIPAIENWYEGDVLPALNAHFAEHDYLLGSRPCVGDFGLMGPLYAHLFRDPAPGKIMQQIAPNVVAWINRMNSEKQDCGMWLDDDHIPDTLLSLLKRQFKEFWPVQIDTLNFNKQWLESNPEKSVLPRMVGKHSFTIGEATDTRAVRSFSQWKLQRVLEIYQGFNDTEKASVDPFLNSLDALELMQTKIKPRVCRVNNRLQVEKV</sequence>
<evidence type="ECO:0000259" key="1">
    <source>
        <dbReference type="Pfam" id="PF00043"/>
    </source>
</evidence>
<proteinExistence type="predicted"/>
<dbReference type="Gene3D" id="3.40.30.10">
    <property type="entry name" value="Glutaredoxin"/>
    <property type="match status" value="1"/>
</dbReference>
<feature type="domain" description="Glutathione S-transferase C-terminal" evidence="1">
    <location>
        <begin position="174"/>
        <end position="235"/>
    </location>
</feature>
<gene>
    <name evidence="3" type="ORF">RM552_00045</name>
</gene>
<feature type="domain" description="GST N-terminal" evidence="2">
    <location>
        <begin position="7"/>
        <end position="81"/>
    </location>
</feature>
<dbReference type="InterPro" id="IPR004046">
    <property type="entry name" value="GST_C"/>
</dbReference>
<dbReference type="InterPro" id="IPR036249">
    <property type="entry name" value="Thioredoxin-like_sf"/>
</dbReference>
<dbReference type="InterPro" id="IPR036282">
    <property type="entry name" value="Glutathione-S-Trfase_C_sf"/>
</dbReference>
<accession>A0ABU2ZMG1</accession>
<dbReference type="InterPro" id="IPR050931">
    <property type="entry name" value="Mito_Protein_Transport_Metaxin"/>
</dbReference>